<feature type="region of interest" description="Disordered" evidence="1">
    <location>
        <begin position="1"/>
        <end position="31"/>
    </location>
</feature>
<comment type="caution">
    <text evidence="2">The sequence shown here is derived from an EMBL/GenBank/DDBJ whole genome shotgun (WGS) entry which is preliminary data.</text>
</comment>
<sequence>MAHFRAGKSVAAQTIGSNTGTSATLATHRAPAEPCRIGTAAMAGE</sequence>
<organism evidence="2">
    <name type="scientific">Mycobacterium xenopi 4042</name>
    <dbReference type="NCBI Taxonomy" id="1299334"/>
    <lineage>
        <taxon>Bacteria</taxon>
        <taxon>Bacillati</taxon>
        <taxon>Actinomycetota</taxon>
        <taxon>Actinomycetes</taxon>
        <taxon>Mycobacteriales</taxon>
        <taxon>Mycobacteriaceae</taxon>
        <taxon>Mycobacterium</taxon>
    </lineage>
</organism>
<accession>X7YLX2</accession>
<protein>
    <submittedName>
        <fullName evidence="2">Uncharacterized protein</fullName>
    </submittedName>
</protein>
<reference evidence="2" key="1">
    <citation type="submission" date="2014-01" db="EMBL/GenBank/DDBJ databases">
        <authorList>
            <person name="Brown-Elliot B."/>
            <person name="Wallace R."/>
            <person name="Lenaerts A."/>
            <person name="Ordway D."/>
            <person name="DeGroote M.A."/>
            <person name="Parker T."/>
            <person name="Sizemore C."/>
            <person name="Tallon L.J."/>
            <person name="Sadzewicz L.K."/>
            <person name="Sengamalay N."/>
            <person name="Fraser C.M."/>
            <person name="Hine E."/>
            <person name="Shefchek K.A."/>
            <person name="Das S.P."/>
            <person name="Tettelin H."/>
        </authorList>
    </citation>
    <scope>NUCLEOTIDE SEQUENCE [LARGE SCALE GENOMIC DNA]</scope>
    <source>
        <strain evidence="2">4042</strain>
    </source>
</reference>
<evidence type="ECO:0000313" key="2">
    <source>
        <dbReference type="EMBL" id="EUA07375.1"/>
    </source>
</evidence>
<proteinExistence type="predicted"/>
<dbReference type="PATRIC" id="fig|1299334.3.peg.9937"/>
<dbReference type="EMBL" id="JAOB01000093">
    <property type="protein sequence ID" value="EUA07375.1"/>
    <property type="molecule type" value="Genomic_DNA"/>
</dbReference>
<evidence type="ECO:0000256" key="1">
    <source>
        <dbReference type="SAM" id="MobiDB-lite"/>
    </source>
</evidence>
<gene>
    <name evidence="2" type="ORF">I553_0348</name>
</gene>
<name>X7YLX2_MYCXE</name>
<dbReference type="AlphaFoldDB" id="X7YLX2"/>
<feature type="compositionally biased region" description="Polar residues" evidence="1">
    <location>
        <begin position="11"/>
        <end position="25"/>
    </location>
</feature>